<proteinExistence type="predicted"/>
<name>A0AA38PIH3_9AGAR</name>
<evidence type="ECO:0000259" key="2">
    <source>
        <dbReference type="Pfam" id="PF18803"/>
    </source>
</evidence>
<feature type="compositionally biased region" description="Basic and acidic residues" evidence="1">
    <location>
        <begin position="942"/>
        <end position="951"/>
    </location>
</feature>
<evidence type="ECO:0000256" key="1">
    <source>
        <dbReference type="SAM" id="MobiDB-lite"/>
    </source>
</evidence>
<protein>
    <recommendedName>
        <fullName evidence="2">CxC2-like cysteine cluster KDZ transposase-associated domain-containing protein</fullName>
    </recommendedName>
</protein>
<dbReference type="InterPro" id="IPR040521">
    <property type="entry name" value="KDZ"/>
</dbReference>
<dbReference type="PANTHER" id="PTHR33104">
    <property type="entry name" value="SI:DKEY-29D5.2"/>
    <property type="match status" value="1"/>
</dbReference>
<reference evidence="3" key="1">
    <citation type="submission" date="2022-08" db="EMBL/GenBank/DDBJ databases">
        <authorList>
            <consortium name="DOE Joint Genome Institute"/>
            <person name="Min B."/>
            <person name="Riley R."/>
            <person name="Sierra-Patev S."/>
            <person name="Naranjo-Ortiz M."/>
            <person name="Looney B."/>
            <person name="Konkel Z."/>
            <person name="Slot J.C."/>
            <person name="Sakamoto Y."/>
            <person name="Steenwyk J.L."/>
            <person name="Rokas A."/>
            <person name="Carro J."/>
            <person name="Camarero S."/>
            <person name="Ferreira P."/>
            <person name="Molpeceres G."/>
            <person name="Ruiz-Duenas F.J."/>
            <person name="Serrano A."/>
            <person name="Henrissat B."/>
            <person name="Drula E."/>
            <person name="Hughes K.W."/>
            <person name="Mata J.L."/>
            <person name="Ishikawa N.K."/>
            <person name="Vargas-Isla R."/>
            <person name="Ushijima S."/>
            <person name="Smith C.A."/>
            <person name="Ahrendt S."/>
            <person name="Andreopoulos W."/>
            <person name="He G."/>
            <person name="Labutti K."/>
            <person name="Lipzen A."/>
            <person name="Ng V."/>
            <person name="Sandor L."/>
            <person name="Barry K."/>
            <person name="Martinez A.T."/>
            <person name="Xiao Y."/>
            <person name="Gibbons J.G."/>
            <person name="Terashima K."/>
            <person name="Hibbett D.S."/>
            <person name="Grigoriev I.V."/>
        </authorList>
    </citation>
    <scope>NUCLEOTIDE SEQUENCE</scope>
    <source>
        <strain evidence="3">TFB9207</strain>
    </source>
</reference>
<dbReference type="EMBL" id="MU805984">
    <property type="protein sequence ID" value="KAJ3843141.1"/>
    <property type="molecule type" value="Genomic_DNA"/>
</dbReference>
<dbReference type="Pfam" id="PF18758">
    <property type="entry name" value="KDZ"/>
    <property type="match status" value="1"/>
</dbReference>
<dbReference type="AlphaFoldDB" id="A0AA38PIH3"/>
<organism evidence="3 4">
    <name type="scientific">Lentinula raphanica</name>
    <dbReference type="NCBI Taxonomy" id="153919"/>
    <lineage>
        <taxon>Eukaryota</taxon>
        <taxon>Fungi</taxon>
        <taxon>Dikarya</taxon>
        <taxon>Basidiomycota</taxon>
        <taxon>Agaricomycotina</taxon>
        <taxon>Agaricomycetes</taxon>
        <taxon>Agaricomycetidae</taxon>
        <taxon>Agaricales</taxon>
        <taxon>Marasmiineae</taxon>
        <taxon>Omphalotaceae</taxon>
        <taxon>Lentinula</taxon>
    </lineage>
</organism>
<feature type="domain" description="CxC2-like cysteine cluster KDZ transposase-associated" evidence="2">
    <location>
        <begin position="211"/>
        <end position="299"/>
    </location>
</feature>
<dbReference type="InterPro" id="IPR041457">
    <property type="entry name" value="CxC2_KDZ-assoc"/>
</dbReference>
<dbReference type="Pfam" id="PF18803">
    <property type="entry name" value="CxC2"/>
    <property type="match status" value="1"/>
</dbReference>
<feature type="compositionally biased region" description="Basic residues" evidence="1">
    <location>
        <begin position="927"/>
        <end position="938"/>
    </location>
</feature>
<feature type="region of interest" description="Disordered" evidence="1">
    <location>
        <begin position="889"/>
        <end position="951"/>
    </location>
</feature>
<evidence type="ECO:0000313" key="4">
    <source>
        <dbReference type="Proteomes" id="UP001163846"/>
    </source>
</evidence>
<feature type="region of interest" description="Disordered" evidence="1">
    <location>
        <begin position="48"/>
        <end position="73"/>
    </location>
</feature>
<comment type="caution">
    <text evidence="3">The sequence shown here is derived from an EMBL/GenBank/DDBJ whole genome shotgun (WGS) entry which is preliminary data.</text>
</comment>
<dbReference type="PANTHER" id="PTHR33104:SF2">
    <property type="entry name" value="CXC3 LIKE CYSTEINE CLUSTER DOMAIN-CONTAINING PROTEIN"/>
    <property type="match status" value="1"/>
</dbReference>
<evidence type="ECO:0000313" key="3">
    <source>
        <dbReference type="EMBL" id="KAJ3843141.1"/>
    </source>
</evidence>
<feature type="compositionally biased region" description="Basic and acidic residues" evidence="1">
    <location>
        <begin position="909"/>
        <end position="918"/>
    </location>
</feature>
<accession>A0AA38PIH3</accession>
<sequence length="1129" mass="129331">MTKRAFLQSQKLMNAIRWTVPPKRLKLVMEGDEISAAEREADLRQLWRYTDDTPATPRANDSASSSRVDDKSTTIMDGPLAEEIIPDLPDIEPLPDTPLDFGERMKRTQTGDTLDQFIKELPQLLSLILSVEAPADIGSLCSCGQGSRSVQCHDCFKYETSCEDCFIQRHSNAPFHWPRVWQASGFFKKMDIACLCGNTYAIDLCSCPVNGKCRNASEPHGVTVVDSNGVHATRIRYCFCKGFPNYITQLMQARLFPGTVSVPRTIFTFRVLDEFQEHHLASKKAAYDYIGALRRLTDGVFTHKVPDPYSQFVLAARRFLTGLLVLWFLFCPACPEDGYNMENGWERTPGYLKHLNQEQLELDGNFHLQQLEKKNYSDPNDVSLETANGIGYFPDEEKYRDYQKAASDSSEKSTCSYLNVVNNQNKSKFKNMRITGVVNVVCSHSIIRSSVNLPKGEAHKFSDFALAHAHSHTRYHRHTSHLGVSDRMLSYDCNCQYHVKLQERFDSHFPELNAVIEQTRCSIPALHIEDHKDRCKYEFNSAYIPCSGHFYGENIEATWVESNQLGPATRQMNHGNRIGTITLNYTYWNWLKITRMHLSLLNAYKEARELFQDKRQSFLSLCVLYSTRIPDWMEIAQAAPRLPNGIVQGIYEHIESKVPSREQVYRQLCDERIIHEDSVNSGTELFLMHEGLCIQYVQERIRGRLMLNQTETVQKDIQAQRTKLGKRLTAFRDLQSILMPHTVDLVTALPTCEVENEVLYLPSDIPRTEHKEQGLVELAEMETKLREGELYDALHSVRAATKAYSITHVDKRDNSRGVKANTRSSLQLKRIEQERDCCIADFNRAREALIKLNYATGEDIRVMTVHDTFRWNTFQARKLGDSRRTDGQLFSFPMLPAPDTDLDVNTNDRSAEEEKERVSGTAGTQMPRRKRGPKKKQPTKSSRNEESKMQKEDGWIWSSKLTFGAHAISEDLEGYEEESDRIQWFRAKEDMERWREVCEKIQAEFRNCIRAFSRMNLEWAKKAELNEAPSGSIHTTWSPGHAAYARRQSETYAQLLDDCRNAYALCRFTPIPEDVLLQNGSKEPEDNGTCPIFADIIARIRAEVQVQDETAVAKQILRAAKTNAELMAP</sequence>
<gene>
    <name evidence="3" type="ORF">F5878DRAFT_693630</name>
</gene>
<dbReference type="Proteomes" id="UP001163846">
    <property type="component" value="Unassembled WGS sequence"/>
</dbReference>
<keyword evidence="4" id="KW-1185">Reference proteome</keyword>